<dbReference type="Proteomes" id="UP001143910">
    <property type="component" value="Unassembled WGS sequence"/>
</dbReference>
<reference evidence="1" key="1">
    <citation type="submission" date="2022-08" db="EMBL/GenBank/DDBJ databases">
        <title>Genome Sequence of Lecanicillium fungicola.</title>
        <authorList>
            <person name="Buettner E."/>
        </authorList>
    </citation>
    <scope>NUCLEOTIDE SEQUENCE</scope>
    <source>
        <strain evidence="1">Babe33</strain>
    </source>
</reference>
<organism evidence="1 2">
    <name type="scientific">Zarea fungicola</name>
    <dbReference type="NCBI Taxonomy" id="93591"/>
    <lineage>
        <taxon>Eukaryota</taxon>
        <taxon>Fungi</taxon>
        <taxon>Dikarya</taxon>
        <taxon>Ascomycota</taxon>
        <taxon>Pezizomycotina</taxon>
        <taxon>Sordariomycetes</taxon>
        <taxon>Hypocreomycetidae</taxon>
        <taxon>Hypocreales</taxon>
        <taxon>Cordycipitaceae</taxon>
        <taxon>Zarea</taxon>
    </lineage>
</organism>
<sequence length="131" mass="14607">MTAKRAVMKWDAEAHEDMLLCIFKHCNLGSENMAKVLADMHAKGYTFTENAFRQHIQKLRKARGNSTNDEAGSGGSKPATPRKPAATGSNTSTPRKRTTPAKKRKLERDEDADELAVDKFDDEDDADIKKE</sequence>
<keyword evidence="2" id="KW-1185">Reference proteome</keyword>
<comment type="caution">
    <text evidence="1">The sequence shown here is derived from an EMBL/GenBank/DDBJ whole genome shotgun (WGS) entry which is preliminary data.</text>
</comment>
<accession>A0ACC1MV73</accession>
<proteinExistence type="predicted"/>
<gene>
    <name evidence="1" type="ORF">NQ176_g7958</name>
</gene>
<evidence type="ECO:0000313" key="1">
    <source>
        <dbReference type="EMBL" id="KAJ2970910.1"/>
    </source>
</evidence>
<dbReference type="EMBL" id="JANJQO010001445">
    <property type="protein sequence ID" value="KAJ2970910.1"/>
    <property type="molecule type" value="Genomic_DNA"/>
</dbReference>
<name>A0ACC1MV73_9HYPO</name>
<protein>
    <submittedName>
        <fullName evidence="1">Uncharacterized protein</fullName>
    </submittedName>
</protein>
<evidence type="ECO:0000313" key="2">
    <source>
        <dbReference type="Proteomes" id="UP001143910"/>
    </source>
</evidence>